<dbReference type="InterPro" id="IPR015919">
    <property type="entry name" value="Cadherin-like_sf"/>
</dbReference>
<reference evidence="2" key="1">
    <citation type="submission" date="2022-11" db="UniProtKB">
        <authorList>
            <consortium name="WormBaseParasite"/>
        </authorList>
    </citation>
    <scope>IDENTIFICATION</scope>
</reference>
<keyword evidence="1" id="KW-1185">Reference proteome</keyword>
<protein>
    <submittedName>
        <fullName evidence="2">Cadherin domain-containing protein</fullName>
    </submittedName>
</protein>
<dbReference type="GO" id="GO:0016020">
    <property type="term" value="C:membrane"/>
    <property type="evidence" value="ECO:0007669"/>
    <property type="project" value="InterPro"/>
</dbReference>
<dbReference type="Proteomes" id="UP000887581">
    <property type="component" value="Unplaced"/>
</dbReference>
<dbReference type="AlphaFoldDB" id="A0A915Q850"/>
<proteinExistence type="predicted"/>
<dbReference type="GO" id="GO:0005509">
    <property type="term" value="F:calcium ion binding"/>
    <property type="evidence" value="ECO:0007669"/>
    <property type="project" value="InterPro"/>
</dbReference>
<organism evidence="1 2">
    <name type="scientific">Setaria digitata</name>
    <dbReference type="NCBI Taxonomy" id="48799"/>
    <lineage>
        <taxon>Eukaryota</taxon>
        <taxon>Metazoa</taxon>
        <taxon>Ecdysozoa</taxon>
        <taxon>Nematoda</taxon>
        <taxon>Chromadorea</taxon>
        <taxon>Rhabditida</taxon>
        <taxon>Spirurina</taxon>
        <taxon>Spiruromorpha</taxon>
        <taxon>Filarioidea</taxon>
        <taxon>Setariidae</taxon>
        <taxon>Setaria</taxon>
    </lineage>
</organism>
<evidence type="ECO:0000313" key="2">
    <source>
        <dbReference type="WBParaSite" id="sdigi.contig91.g4114.t1"/>
    </source>
</evidence>
<name>A0A915Q850_9BILA</name>
<dbReference type="SUPFAM" id="SSF49313">
    <property type="entry name" value="Cadherin-like"/>
    <property type="match status" value="1"/>
</dbReference>
<dbReference type="WBParaSite" id="sdigi.contig91.g4114.t1">
    <property type="protein sequence ID" value="sdigi.contig91.g4114.t1"/>
    <property type="gene ID" value="sdigi.contig91.g4114"/>
</dbReference>
<accession>A0A915Q850</accession>
<evidence type="ECO:0000313" key="1">
    <source>
        <dbReference type="Proteomes" id="UP000887581"/>
    </source>
</evidence>
<sequence length="396" mass="44677">MEPRILTVRSDSPVEWLISDLAEDGYSEPDEFCSLHTSDQSDYFQIINNRLYTKSSVSDLQGQSVAIVVETAAPQRMFILNVTVAGNSTPHFSAAIYRAAVRNDVTPEMAIPIEPEITVVNVSESLDLHISIISNSTNLPFLLMHKKRRDTHYAKLYVSRIMRPTDETFQSFYIGALDKRNLVRLAVSRIDISFEPLPASVPKFSSINYFKQVDRLPPHVTVLRVTAKTTKGAVMYRIEPENVSFDVTPFSGDLFSRHGVPNGKYFFNVVATDSFGQKAHANVRILVGPRIDPKRQFKRLKTKSKSNYQVLPNENSRRSRRDFGNDIVLTLKENHPIGLLEKAINLRPNENVVFAPATTDYLRIHSNGSIELIKPLNYELEMSHQAAVQISGPFKG</sequence>